<proteinExistence type="predicted"/>
<comment type="caution">
    <text evidence="1">The sequence shown here is derived from an EMBL/GenBank/DDBJ whole genome shotgun (WGS) entry which is preliminary data.</text>
</comment>
<accession>A0A919YEM1</accession>
<reference evidence="1 2" key="1">
    <citation type="submission" date="2021-03" db="EMBL/GenBank/DDBJ databases">
        <title>Antimicrobial resistance genes in bacteria isolated from Japanese honey, and their potential for conferring macrolide and lincosamide resistance in the American foulbrood pathogen Paenibacillus larvae.</title>
        <authorList>
            <person name="Okamoto M."/>
            <person name="Kumagai M."/>
            <person name="Kanamori H."/>
            <person name="Takamatsu D."/>
        </authorList>
    </citation>
    <scope>NUCLEOTIDE SEQUENCE [LARGE SCALE GENOMIC DNA]</scope>
    <source>
        <strain evidence="1 2">J34TS1</strain>
    </source>
</reference>
<name>A0A919YEM1_9BACL</name>
<dbReference type="AlphaFoldDB" id="A0A919YEM1"/>
<protein>
    <submittedName>
        <fullName evidence="1">Uncharacterized protein</fullName>
    </submittedName>
</protein>
<evidence type="ECO:0000313" key="2">
    <source>
        <dbReference type="Proteomes" id="UP000682811"/>
    </source>
</evidence>
<sequence length="51" mass="5776">MWNDFGTARRITAVEFIDKKDSKALQMLQMPPETTVCKMAVRSDRMGGLSL</sequence>
<organism evidence="1 2">
    <name type="scientific">Paenibacillus azoreducens</name>
    <dbReference type="NCBI Taxonomy" id="116718"/>
    <lineage>
        <taxon>Bacteria</taxon>
        <taxon>Bacillati</taxon>
        <taxon>Bacillota</taxon>
        <taxon>Bacilli</taxon>
        <taxon>Bacillales</taxon>
        <taxon>Paenibacillaceae</taxon>
        <taxon>Paenibacillus</taxon>
    </lineage>
</organism>
<gene>
    <name evidence="1" type="ORF">J34TS1_21200</name>
</gene>
<keyword evidence="2" id="KW-1185">Reference proteome</keyword>
<dbReference type="EMBL" id="BORT01000007">
    <property type="protein sequence ID" value="GIO47355.1"/>
    <property type="molecule type" value="Genomic_DNA"/>
</dbReference>
<dbReference type="Proteomes" id="UP000682811">
    <property type="component" value="Unassembled WGS sequence"/>
</dbReference>
<evidence type="ECO:0000313" key="1">
    <source>
        <dbReference type="EMBL" id="GIO47355.1"/>
    </source>
</evidence>